<reference evidence="4" key="1">
    <citation type="submission" date="2017-04" db="EMBL/GenBank/DDBJ databases">
        <title>Function of individual gut microbiota members based on whole genome sequencing of pure cultures obtained from chicken caecum.</title>
        <authorList>
            <person name="Medvecky M."/>
            <person name="Cejkova D."/>
            <person name="Polansky O."/>
            <person name="Karasova D."/>
            <person name="Kubasova T."/>
            <person name="Cizek A."/>
            <person name="Rychlik I."/>
        </authorList>
    </citation>
    <scope>NUCLEOTIDE SEQUENCE [LARGE SCALE GENOMIC DNA]</scope>
    <source>
        <strain evidence="4">An273</strain>
    </source>
</reference>
<feature type="active site" description="Proton acceptor" evidence="2">
    <location>
        <position position="66"/>
    </location>
</feature>
<name>A0A1Y4DCP5_9BACT</name>
<feature type="binding site" evidence="2">
    <location>
        <begin position="19"/>
        <end position="22"/>
    </location>
    <ligand>
        <name>substrate</name>
    </ligand>
</feature>
<feature type="binding site" evidence="2">
    <location>
        <position position="18"/>
    </location>
    <ligand>
        <name>Mg(2+)</name>
        <dbReference type="ChEBI" id="CHEBI:18420"/>
    </ligand>
</feature>
<feature type="binding site" evidence="2">
    <location>
        <position position="199"/>
    </location>
    <ligand>
        <name>Mg(2+)</name>
        <dbReference type="ChEBI" id="CHEBI:18420"/>
    </ligand>
</feature>
<evidence type="ECO:0000256" key="2">
    <source>
        <dbReference type="HAMAP-Rule" id="MF_01139"/>
    </source>
</evidence>
<comment type="subunit">
    <text evidence="2">Homodimer.</text>
</comment>
<dbReference type="GO" id="GO:0016094">
    <property type="term" value="P:polyprenol biosynthetic process"/>
    <property type="evidence" value="ECO:0007669"/>
    <property type="project" value="TreeGrafter"/>
</dbReference>
<dbReference type="OrthoDB" id="4191603at2"/>
<keyword evidence="2" id="KW-0479">Metal-binding</keyword>
<dbReference type="FunFam" id="3.40.1180.10:FF:000001">
    <property type="entry name" value="(2E,6E)-farnesyl-diphosphate-specific ditrans,polycis-undecaprenyl-diphosphate synthase"/>
    <property type="match status" value="1"/>
</dbReference>
<keyword evidence="2" id="KW-0460">Magnesium</keyword>
<dbReference type="Proteomes" id="UP000196368">
    <property type="component" value="Unassembled WGS sequence"/>
</dbReference>
<feature type="binding site" evidence="2">
    <location>
        <position position="23"/>
    </location>
    <ligand>
        <name>substrate</name>
    </ligand>
</feature>
<feature type="binding site" evidence="2">
    <location>
        <position position="69"/>
    </location>
    <ligand>
        <name>substrate</name>
    </ligand>
</feature>
<dbReference type="Pfam" id="PF01255">
    <property type="entry name" value="Prenyltransf"/>
    <property type="match status" value="1"/>
</dbReference>
<protein>
    <recommendedName>
        <fullName evidence="2">Isoprenyl transferase</fullName>
        <ecNumber evidence="2">2.5.1.-</ecNumber>
    </recommendedName>
</protein>
<dbReference type="PROSITE" id="PS01066">
    <property type="entry name" value="UPP_SYNTHASE"/>
    <property type="match status" value="1"/>
</dbReference>
<evidence type="ECO:0000256" key="1">
    <source>
        <dbReference type="ARBA" id="ARBA00022679"/>
    </source>
</evidence>
<feature type="binding site" evidence="2">
    <location>
        <position position="31"/>
    </location>
    <ligand>
        <name>substrate</name>
    </ligand>
</feature>
<comment type="caution">
    <text evidence="3">The sequence shown here is derived from an EMBL/GenBank/DDBJ whole genome shotgun (WGS) entry which is preliminary data.</text>
</comment>
<dbReference type="SUPFAM" id="SSF64005">
    <property type="entry name" value="Undecaprenyl diphosphate synthase"/>
    <property type="match status" value="1"/>
</dbReference>
<comment type="similarity">
    <text evidence="2">Belongs to the UPP synthase family.</text>
</comment>
<dbReference type="GO" id="GO:0045547">
    <property type="term" value="F:ditrans,polycis-polyprenyl diphosphate synthase [(2E,6E)-farnesyl diphosphate specific] activity"/>
    <property type="evidence" value="ECO:0007669"/>
    <property type="project" value="TreeGrafter"/>
</dbReference>
<dbReference type="GO" id="GO:0000287">
    <property type="term" value="F:magnesium ion binding"/>
    <property type="evidence" value="ECO:0007669"/>
    <property type="project" value="UniProtKB-UniRule"/>
</dbReference>
<dbReference type="RefSeq" id="WP_087287931.1">
    <property type="nucleotide sequence ID" value="NZ_NFJD01000002.1"/>
</dbReference>
<keyword evidence="4" id="KW-1185">Reference proteome</keyword>
<dbReference type="PANTHER" id="PTHR10291:SF0">
    <property type="entry name" value="DEHYDRODOLICHYL DIPHOSPHATE SYNTHASE 2"/>
    <property type="match status" value="1"/>
</dbReference>
<dbReference type="EMBL" id="NFJD01000002">
    <property type="protein sequence ID" value="OUO56893.1"/>
    <property type="molecule type" value="Genomic_DNA"/>
</dbReference>
<dbReference type="EC" id="2.5.1.-" evidence="2"/>
<feature type="binding site" evidence="2">
    <location>
        <position position="35"/>
    </location>
    <ligand>
        <name>substrate</name>
    </ligand>
</feature>
<dbReference type="InterPro" id="IPR018520">
    <property type="entry name" value="UPP_synth-like_CS"/>
</dbReference>
<gene>
    <name evidence="3" type="ORF">B5F75_03355</name>
</gene>
<organism evidence="3 4">
    <name type="scientific">Candidatus Avelusimicrobium gallicola</name>
    <dbReference type="NCBI Taxonomy" id="2562704"/>
    <lineage>
        <taxon>Bacteria</taxon>
        <taxon>Pseudomonadati</taxon>
        <taxon>Elusimicrobiota</taxon>
        <taxon>Elusimicrobia</taxon>
        <taxon>Elusimicrobiales</taxon>
        <taxon>Elusimicrobiaceae</taxon>
        <taxon>Candidatus Avelusimicrobium</taxon>
    </lineage>
</organism>
<dbReference type="InterPro" id="IPR036424">
    <property type="entry name" value="UPP_synth-like_sf"/>
</dbReference>
<accession>A0A1Y4DCP5</accession>
<evidence type="ECO:0000313" key="3">
    <source>
        <dbReference type="EMBL" id="OUO56893.1"/>
    </source>
</evidence>
<feature type="binding site" evidence="2">
    <location>
        <begin position="186"/>
        <end position="188"/>
    </location>
    <ligand>
        <name>substrate</name>
    </ligand>
</feature>
<comment type="function">
    <text evidence="2">Catalyzes the condensation of isopentenyl diphosphate (IPP) with allylic pyrophosphates generating different type of terpenoids.</text>
</comment>
<dbReference type="NCBIfam" id="TIGR00055">
    <property type="entry name" value="uppS"/>
    <property type="match status" value="1"/>
</dbReference>
<evidence type="ECO:0000313" key="4">
    <source>
        <dbReference type="Proteomes" id="UP000196368"/>
    </source>
</evidence>
<dbReference type="InterPro" id="IPR001441">
    <property type="entry name" value="UPP_synth-like"/>
</dbReference>
<dbReference type="HAMAP" id="MF_01139">
    <property type="entry name" value="ISPT"/>
    <property type="match status" value="1"/>
</dbReference>
<proteinExistence type="inferred from homology"/>
<keyword evidence="1 2" id="KW-0808">Transferase</keyword>
<feature type="binding site" evidence="2">
    <location>
        <begin position="63"/>
        <end position="65"/>
    </location>
    <ligand>
        <name>substrate</name>
    </ligand>
</feature>
<sequence>MSQTPVNPVPQHVAIIMDGNGRWAQERRLPRLAGHNAGAKAVERTLKAAQKAGVKVLTLYAFSTENWTRPQEEIAGLFKLLAQTLSRYTQQADKYGVRLLVSGEREPLPPAILNQIDHAVSSTAHNTRFTLNLALNYGARQEIVHAVNALLREDKKEITVQDISQHLYQPDLPDPELIIRTSGEERLSNFLLWQAAYSEFYFSPVLWPDFDEAEFERALAAYRVRRRRFGGV</sequence>
<feature type="binding site" evidence="2">
    <location>
        <position position="67"/>
    </location>
    <ligand>
        <name>substrate</name>
    </ligand>
</feature>
<feature type="binding site" evidence="2">
    <location>
        <position position="180"/>
    </location>
    <ligand>
        <name>substrate</name>
    </ligand>
</feature>
<comment type="cofactor">
    <cofactor evidence="2">
        <name>Mg(2+)</name>
        <dbReference type="ChEBI" id="CHEBI:18420"/>
    </cofactor>
    <text evidence="2">Binds 2 magnesium ions per subunit.</text>
</comment>
<dbReference type="AlphaFoldDB" id="A0A1Y4DCP5"/>
<dbReference type="PANTHER" id="PTHR10291">
    <property type="entry name" value="DEHYDRODOLICHYL DIPHOSPHATE SYNTHASE FAMILY MEMBER"/>
    <property type="match status" value="1"/>
</dbReference>
<dbReference type="CDD" id="cd00475">
    <property type="entry name" value="Cis_IPPS"/>
    <property type="match status" value="1"/>
</dbReference>
<feature type="active site" evidence="2">
    <location>
        <position position="18"/>
    </location>
</feature>
<dbReference type="Gene3D" id="3.40.1180.10">
    <property type="entry name" value="Decaprenyl diphosphate synthase-like"/>
    <property type="match status" value="1"/>
</dbReference>